<comment type="catalytic activity">
    <reaction evidence="11">
        <text>isopentenyl diphosphate + (2E)-geranyl diphosphate = (2E,6E)-farnesyl diphosphate + diphosphate</text>
        <dbReference type="Rhea" id="RHEA:19361"/>
        <dbReference type="ChEBI" id="CHEBI:33019"/>
        <dbReference type="ChEBI" id="CHEBI:58057"/>
        <dbReference type="ChEBI" id="CHEBI:128769"/>
        <dbReference type="ChEBI" id="CHEBI:175763"/>
        <dbReference type="EC" id="2.5.1.10"/>
    </reaction>
</comment>
<dbReference type="GO" id="GO:0005737">
    <property type="term" value="C:cytoplasm"/>
    <property type="evidence" value="ECO:0007669"/>
    <property type="project" value="UniProtKB-ARBA"/>
</dbReference>
<dbReference type="FunFam" id="1.10.600.10:FF:000001">
    <property type="entry name" value="Geranylgeranyl diphosphate synthase"/>
    <property type="match status" value="1"/>
</dbReference>
<evidence type="ECO:0000256" key="6">
    <source>
        <dbReference type="ARBA" id="ARBA00022723"/>
    </source>
</evidence>
<keyword evidence="7" id="KW-0460">Magnesium</keyword>
<name>A0A4R2PA08_9BACL</name>
<dbReference type="GO" id="GO:0046872">
    <property type="term" value="F:metal ion binding"/>
    <property type="evidence" value="ECO:0007669"/>
    <property type="project" value="UniProtKB-KW"/>
</dbReference>
<keyword evidence="5 12" id="KW-0808">Transferase</keyword>
<dbReference type="AlphaFoldDB" id="A0A4R2PA08"/>
<evidence type="ECO:0000256" key="9">
    <source>
        <dbReference type="ARBA" id="ARBA00032380"/>
    </source>
</evidence>
<evidence type="ECO:0000256" key="3">
    <source>
        <dbReference type="ARBA" id="ARBA00012439"/>
    </source>
</evidence>
<keyword evidence="8" id="KW-0414">Isoprene biosynthesis</keyword>
<sequence length="295" mass="32092">MNEDITVYLNKKKEMIDTQLPLFVKKLSAPDALKEAMIYSLEAGGKRLRPILLLAVIEALGQDPAKGLNTAVALEMIHTYSLIHDDLPAMDNDDLRRGKPTNHKVFGEAGAILAGDALLTLAFEIAANDSEDIDSITKLKLVTKLAAAAGPEGMVGGQHDDFMAEGLALELVDLESIHLRKTGKLLTYAVEAGALIGGANKAVTQRLLSFARHMGIAFQIKDDILDIEGNEQDLGKPVGSDVANQKNTYPKLLTMDGAKEKLNDHFQQAVHELNVTGLQCERLKQIAEYILKRTS</sequence>
<dbReference type="NCBIfam" id="NF045485">
    <property type="entry name" value="FPPsyn"/>
    <property type="match status" value="1"/>
</dbReference>
<keyword evidence="6" id="KW-0479">Metal-binding</keyword>
<dbReference type="CDD" id="cd00685">
    <property type="entry name" value="Trans_IPPS_HT"/>
    <property type="match status" value="1"/>
</dbReference>
<comment type="similarity">
    <text evidence="2 12">Belongs to the FPP/GGPP synthase family.</text>
</comment>
<evidence type="ECO:0000313" key="13">
    <source>
        <dbReference type="EMBL" id="TCP31188.1"/>
    </source>
</evidence>
<dbReference type="PANTHER" id="PTHR43281:SF1">
    <property type="entry name" value="FARNESYL DIPHOSPHATE SYNTHASE"/>
    <property type="match status" value="1"/>
</dbReference>
<reference evidence="13 14" key="1">
    <citation type="submission" date="2019-03" db="EMBL/GenBank/DDBJ databases">
        <title>Genomic Encyclopedia of Type Strains, Phase IV (KMG-IV): sequencing the most valuable type-strain genomes for metagenomic binning, comparative biology and taxonomic classification.</title>
        <authorList>
            <person name="Goeker M."/>
        </authorList>
    </citation>
    <scope>NUCLEOTIDE SEQUENCE [LARGE SCALE GENOMIC DNA]</scope>
    <source>
        <strain evidence="13 14">DSM 19377</strain>
    </source>
</reference>
<organism evidence="13 14">
    <name type="scientific">Scopulibacillus darangshiensis</name>
    <dbReference type="NCBI Taxonomy" id="442528"/>
    <lineage>
        <taxon>Bacteria</taxon>
        <taxon>Bacillati</taxon>
        <taxon>Bacillota</taxon>
        <taxon>Bacilli</taxon>
        <taxon>Bacillales</taxon>
        <taxon>Sporolactobacillaceae</taxon>
        <taxon>Scopulibacillus</taxon>
    </lineage>
</organism>
<dbReference type="SUPFAM" id="SSF48576">
    <property type="entry name" value="Terpenoid synthases"/>
    <property type="match status" value="1"/>
</dbReference>
<dbReference type="InterPro" id="IPR008949">
    <property type="entry name" value="Isoprenoid_synthase_dom_sf"/>
</dbReference>
<dbReference type="SFLD" id="SFLDG01017">
    <property type="entry name" value="Polyprenyl_Transferase_Like"/>
    <property type="match status" value="1"/>
</dbReference>
<evidence type="ECO:0000256" key="8">
    <source>
        <dbReference type="ARBA" id="ARBA00023229"/>
    </source>
</evidence>
<comment type="cofactor">
    <cofactor evidence="1">
        <name>Mg(2+)</name>
        <dbReference type="ChEBI" id="CHEBI:18420"/>
    </cofactor>
</comment>
<evidence type="ECO:0000256" key="12">
    <source>
        <dbReference type="RuleBase" id="RU004466"/>
    </source>
</evidence>
<comment type="caution">
    <text evidence="13">The sequence shown here is derived from an EMBL/GenBank/DDBJ whole genome shotgun (WGS) entry which is preliminary data.</text>
</comment>
<evidence type="ECO:0000256" key="7">
    <source>
        <dbReference type="ARBA" id="ARBA00022842"/>
    </source>
</evidence>
<dbReference type="GO" id="GO:0016114">
    <property type="term" value="P:terpenoid biosynthetic process"/>
    <property type="evidence" value="ECO:0007669"/>
    <property type="project" value="UniProtKB-ARBA"/>
</dbReference>
<evidence type="ECO:0000256" key="1">
    <source>
        <dbReference type="ARBA" id="ARBA00001946"/>
    </source>
</evidence>
<dbReference type="Proteomes" id="UP000295416">
    <property type="component" value="Unassembled WGS sequence"/>
</dbReference>
<gene>
    <name evidence="13" type="ORF">EV207_10371</name>
</gene>
<dbReference type="EC" id="2.5.1.10" evidence="3"/>
<dbReference type="PROSITE" id="PS00723">
    <property type="entry name" value="POLYPRENYL_SYNTHASE_1"/>
    <property type="match status" value="1"/>
</dbReference>
<evidence type="ECO:0000256" key="11">
    <source>
        <dbReference type="ARBA" id="ARBA00049399"/>
    </source>
</evidence>
<dbReference type="Pfam" id="PF00348">
    <property type="entry name" value="polyprenyl_synt"/>
    <property type="match status" value="1"/>
</dbReference>
<dbReference type="PANTHER" id="PTHR43281">
    <property type="entry name" value="FARNESYL DIPHOSPHATE SYNTHASE"/>
    <property type="match status" value="1"/>
</dbReference>
<dbReference type="InterPro" id="IPR033749">
    <property type="entry name" value="Polyprenyl_synt_CS"/>
</dbReference>
<dbReference type="PROSITE" id="PS00444">
    <property type="entry name" value="POLYPRENYL_SYNTHASE_2"/>
    <property type="match status" value="1"/>
</dbReference>
<accession>A0A4R2PA08</accession>
<keyword evidence="14" id="KW-1185">Reference proteome</keyword>
<dbReference type="RefSeq" id="WP_279389161.1">
    <property type="nucleotide sequence ID" value="NZ_SLXK01000003.1"/>
</dbReference>
<evidence type="ECO:0000256" key="10">
    <source>
        <dbReference type="ARBA" id="ARBA00032873"/>
    </source>
</evidence>
<dbReference type="InterPro" id="IPR053378">
    <property type="entry name" value="Prenyl_diphosphate_synthase"/>
</dbReference>
<evidence type="ECO:0000313" key="14">
    <source>
        <dbReference type="Proteomes" id="UP000295416"/>
    </source>
</evidence>
<dbReference type="GO" id="GO:0004337">
    <property type="term" value="F:(2E,6E)-farnesyl diphosphate synthase activity"/>
    <property type="evidence" value="ECO:0007669"/>
    <property type="project" value="UniProtKB-EC"/>
</dbReference>
<evidence type="ECO:0000256" key="5">
    <source>
        <dbReference type="ARBA" id="ARBA00022679"/>
    </source>
</evidence>
<dbReference type="Gene3D" id="1.10.600.10">
    <property type="entry name" value="Farnesyl Diphosphate Synthase"/>
    <property type="match status" value="1"/>
</dbReference>
<evidence type="ECO:0000256" key="4">
    <source>
        <dbReference type="ARBA" id="ARBA00015100"/>
    </source>
</evidence>
<dbReference type="SFLD" id="SFLDS00005">
    <property type="entry name" value="Isoprenoid_Synthase_Type_I"/>
    <property type="match status" value="1"/>
</dbReference>
<protein>
    <recommendedName>
        <fullName evidence="4">Farnesyl diphosphate synthase</fullName>
        <ecNumber evidence="3">2.5.1.10</ecNumber>
    </recommendedName>
    <alternativeName>
        <fullName evidence="10">(2E,6E)-farnesyl diphosphate synthase</fullName>
    </alternativeName>
    <alternativeName>
        <fullName evidence="9">Geranyltranstransferase</fullName>
    </alternativeName>
</protein>
<proteinExistence type="inferred from homology"/>
<dbReference type="EMBL" id="SLXK01000003">
    <property type="protein sequence ID" value="TCP31188.1"/>
    <property type="molecule type" value="Genomic_DNA"/>
</dbReference>
<evidence type="ECO:0000256" key="2">
    <source>
        <dbReference type="ARBA" id="ARBA00006706"/>
    </source>
</evidence>
<dbReference type="InterPro" id="IPR000092">
    <property type="entry name" value="Polyprenyl_synt"/>
</dbReference>